<reference evidence="1" key="1">
    <citation type="submission" date="2021-05" db="EMBL/GenBank/DDBJ databases">
        <authorList>
            <person name="Scholz U."/>
            <person name="Mascher M."/>
            <person name="Fiebig A."/>
        </authorList>
    </citation>
    <scope>NUCLEOTIDE SEQUENCE [LARGE SCALE GENOMIC DNA]</scope>
</reference>
<keyword evidence="2" id="KW-1185">Reference proteome</keyword>
<evidence type="ECO:0000313" key="2">
    <source>
        <dbReference type="Proteomes" id="UP001732700"/>
    </source>
</evidence>
<protein>
    <submittedName>
        <fullName evidence="1">Uncharacterized protein</fullName>
    </submittedName>
</protein>
<accession>A0ACD5U941</accession>
<dbReference type="Proteomes" id="UP001732700">
    <property type="component" value="Chromosome 2A"/>
</dbReference>
<proteinExistence type="predicted"/>
<dbReference type="EnsemblPlants" id="AVESA.00010b.r2.2AG0211080.1">
    <property type="protein sequence ID" value="AVESA.00010b.r2.2AG0211080.1.CDS.1"/>
    <property type="gene ID" value="AVESA.00010b.r2.2AG0211080"/>
</dbReference>
<organism evidence="1 2">
    <name type="scientific">Avena sativa</name>
    <name type="common">Oat</name>
    <dbReference type="NCBI Taxonomy" id="4498"/>
    <lineage>
        <taxon>Eukaryota</taxon>
        <taxon>Viridiplantae</taxon>
        <taxon>Streptophyta</taxon>
        <taxon>Embryophyta</taxon>
        <taxon>Tracheophyta</taxon>
        <taxon>Spermatophyta</taxon>
        <taxon>Magnoliopsida</taxon>
        <taxon>Liliopsida</taxon>
        <taxon>Poales</taxon>
        <taxon>Poaceae</taxon>
        <taxon>BOP clade</taxon>
        <taxon>Pooideae</taxon>
        <taxon>Poodae</taxon>
        <taxon>Poeae</taxon>
        <taxon>Poeae Chloroplast Group 1 (Aveneae type)</taxon>
        <taxon>Aveninae</taxon>
        <taxon>Avena</taxon>
    </lineage>
</organism>
<sequence length="439" mass="48102">MYFSQKNKILHMYAYDPFMHAAFPQPMVKQQRFCTLVPAAGRRASPHPATAPCRFRLMVASARPRGQTPTRACRTPPSRVYIIAWHLVSWRATPQQSPTAQFVDTLVQGAPAMASEDSAAPVVVDECRGVLFVYSDGSVVRRAGPGFATPVQDDGTVEWKDAEFDAAHGLGLRLYRPRERKNQLLPVFFYYHGGGFCIGSRTWPNCQNYCLRLAAELGAVVVAPDYRLGPEHRLPAAIDDAATALLWLASQAVGGDPWLTEAADFTRVFVSGDSAGGTIVHHLSVRFGSAAGRAELGAASVKGYVQLMPFFGGTERTRSEAECPDDAFLNRPLNDRYWRLSLPLGATVDHSVSNPFGPDSPALEAVEFAPTLVVVGGRDILHDRAVDYAARLSAMGKPVEVKDFEGQQHGFFTIDPWSDASAVLMRALKRFIDTDGRFD</sequence>
<reference evidence="1" key="2">
    <citation type="submission" date="2025-09" db="UniProtKB">
        <authorList>
            <consortium name="EnsemblPlants"/>
        </authorList>
    </citation>
    <scope>IDENTIFICATION</scope>
</reference>
<evidence type="ECO:0000313" key="1">
    <source>
        <dbReference type="EnsemblPlants" id="AVESA.00010b.r2.2AG0211080.1.CDS.1"/>
    </source>
</evidence>
<name>A0ACD5U941_AVESA</name>